<evidence type="ECO:0000256" key="4">
    <source>
        <dbReference type="ARBA" id="ARBA00022475"/>
    </source>
</evidence>
<comment type="similarity">
    <text evidence="2">In the N-terminal section; belongs to the leguminous lectin family.</text>
</comment>
<dbReference type="PROSITE" id="PS00108">
    <property type="entry name" value="PROTEIN_KINASE_ST"/>
    <property type="match status" value="1"/>
</dbReference>
<reference evidence="26" key="1">
    <citation type="journal article" date="2023" name="Plant J.">
        <title>Genome sequences and population genomics provide insights into the demographic history, inbreeding, and mutation load of two 'living fossil' tree species of Dipteronia.</title>
        <authorList>
            <person name="Feng Y."/>
            <person name="Comes H.P."/>
            <person name="Chen J."/>
            <person name="Zhu S."/>
            <person name="Lu R."/>
            <person name="Zhang X."/>
            <person name="Li P."/>
            <person name="Qiu J."/>
            <person name="Olsen K.M."/>
            <person name="Qiu Y."/>
        </authorList>
    </citation>
    <scope>NUCLEOTIDE SEQUENCE</scope>
    <source>
        <strain evidence="26">KIB01</strain>
    </source>
</reference>
<feature type="domain" description="Apple" evidence="25">
    <location>
        <begin position="335"/>
        <end position="418"/>
    </location>
</feature>
<dbReference type="InterPro" id="IPR024171">
    <property type="entry name" value="SRK-like_kinase"/>
</dbReference>
<dbReference type="InterPro" id="IPR001245">
    <property type="entry name" value="Ser-Thr/Tyr_kinase_cat_dom"/>
</dbReference>
<evidence type="ECO:0000313" key="26">
    <source>
        <dbReference type="EMBL" id="KAK2639280.1"/>
    </source>
</evidence>
<evidence type="ECO:0000259" key="24">
    <source>
        <dbReference type="PROSITE" id="PS50927"/>
    </source>
</evidence>
<dbReference type="GO" id="GO:0048544">
    <property type="term" value="P:recognition of pollen"/>
    <property type="evidence" value="ECO:0007669"/>
    <property type="project" value="InterPro"/>
</dbReference>
<dbReference type="InterPro" id="IPR000719">
    <property type="entry name" value="Prot_kinase_dom"/>
</dbReference>
<dbReference type="InterPro" id="IPR000858">
    <property type="entry name" value="S_locus_glycoprot_dom"/>
</dbReference>
<keyword evidence="5 20" id="KW-0723">Serine/threonine-protein kinase</keyword>
<evidence type="ECO:0000256" key="9">
    <source>
        <dbReference type="ARBA" id="ARBA00022734"/>
    </source>
</evidence>
<comment type="catalytic activity">
    <reaction evidence="18 20">
        <text>L-threonyl-[protein] + ATP = O-phospho-L-threonyl-[protein] + ADP + H(+)</text>
        <dbReference type="Rhea" id="RHEA:46608"/>
        <dbReference type="Rhea" id="RHEA-COMP:11060"/>
        <dbReference type="Rhea" id="RHEA-COMP:11605"/>
        <dbReference type="ChEBI" id="CHEBI:15378"/>
        <dbReference type="ChEBI" id="CHEBI:30013"/>
        <dbReference type="ChEBI" id="CHEBI:30616"/>
        <dbReference type="ChEBI" id="CHEBI:61977"/>
        <dbReference type="ChEBI" id="CHEBI:456216"/>
        <dbReference type="EC" id="2.7.11.1"/>
    </reaction>
</comment>
<evidence type="ECO:0000256" key="16">
    <source>
        <dbReference type="ARBA" id="ARBA00023170"/>
    </source>
</evidence>
<feature type="signal peptide" evidence="22">
    <location>
        <begin position="1"/>
        <end position="24"/>
    </location>
</feature>
<evidence type="ECO:0000256" key="1">
    <source>
        <dbReference type="ARBA" id="ARBA00004251"/>
    </source>
</evidence>
<dbReference type="Gene3D" id="2.90.10.10">
    <property type="entry name" value="Bulb-type lectin domain"/>
    <property type="match status" value="1"/>
</dbReference>
<dbReference type="SUPFAM" id="SSF56112">
    <property type="entry name" value="Protein kinase-like (PK-like)"/>
    <property type="match status" value="1"/>
</dbReference>
<keyword evidence="9" id="KW-0430">Lectin</keyword>
<dbReference type="InterPro" id="IPR003609">
    <property type="entry name" value="Pan_app"/>
</dbReference>
<comment type="subcellular location">
    <subcellularLocation>
        <location evidence="1">Cell membrane</location>
        <topology evidence="1">Single-pass type I membrane protein</topology>
    </subcellularLocation>
</comment>
<evidence type="ECO:0000256" key="18">
    <source>
        <dbReference type="ARBA" id="ARBA00047899"/>
    </source>
</evidence>
<dbReference type="CDD" id="cd00028">
    <property type="entry name" value="B_lectin"/>
    <property type="match status" value="1"/>
</dbReference>
<comment type="similarity">
    <text evidence="3">In the C-terminal section; belongs to the protein kinase superfamily. Ser/Thr protein kinase family.</text>
</comment>
<evidence type="ECO:0000256" key="12">
    <source>
        <dbReference type="ARBA" id="ARBA00022840"/>
    </source>
</evidence>
<dbReference type="InterPro" id="IPR011009">
    <property type="entry name" value="Kinase-like_dom_sf"/>
</dbReference>
<evidence type="ECO:0000256" key="7">
    <source>
        <dbReference type="ARBA" id="ARBA00022692"/>
    </source>
</evidence>
<dbReference type="FunFam" id="3.30.200.20:FF:000195">
    <property type="entry name" value="G-type lectin S-receptor-like serine/threonine-protein kinase"/>
    <property type="match status" value="1"/>
</dbReference>
<dbReference type="InterPro" id="IPR008271">
    <property type="entry name" value="Ser/Thr_kinase_AS"/>
</dbReference>
<keyword evidence="15" id="KW-1015">Disulfide bond</keyword>
<dbReference type="Proteomes" id="UP001280121">
    <property type="component" value="Unassembled WGS sequence"/>
</dbReference>
<organism evidence="26 27">
    <name type="scientific">Dipteronia dyeriana</name>
    <dbReference type="NCBI Taxonomy" id="168575"/>
    <lineage>
        <taxon>Eukaryota</taxon>
        <taxon>Viridiplantae</taxon>
        <taxon>Streptophyta</taxon>
        <taxon>Embryophyta</taxon>
        <taxon>Tracheophyta</taxon>
        <taxon>Spermatophyta</taxon>
        <taxon>Magnoliopsida</taxon>
        <taxon>eudicotyledons</taxon>
        <taxon>Gunneridae</taxon>
        <taxon>Pentapetalae</taxon>
        <taxon>rosids</taxon>
        <taxon>malvids</taxon>
        <taxon>Sapindales</taxon>
        <taxon>Sapindaceae</taxon>
        <taxon>Hippocastanoideae</taxon>
        <taxon>Acereae</taxon>
        <taxon>Dipteronia</taxon>
    </lineage>
</organism>
<dbReference type="PANTHER" id="PTHR32444:SF118">
    <property type="entry name" value="OS09G0551150 PROTEIN"/>
    <property type="match status" value="1"/>
</dbReference>
<dbReference type="GO" id="GO:0005886">
    <property type="term" value="C:plasma membrane"/>
    <property type="evidence" value="ECO:0007669"/>
    <property type="project" value="UniProtKB-SubCell"/>
</dbReference>
<name>A0AAD9TPC7_9ROSI</name>
<evidence type="ECO:0000256" key="13">
    <source>
        <dbReference type="ARBA" id="ARBA00022989"/>
    </source>
</evidence>
<evidence type="ECO:0000256" key="21">
    <source>
        <dbReference type="SAM" id="Phobius"/>
    </source>
</evidence>
<keyword evidence="10 20" id="KW-0547">Nucleotide-binding</keyword>
<evidence type="ECO:0000256" key="3">
    <source>
        <dbReference type="ARBA" id="ARBA00010217"/>
    </source>
</evidence>
<keyword evidence="7 21" id="KW-0812">Transmembrane</keyword>
<keyword evidence="4" id="KW-1003">Cell membrane</keyword>
<comment type="catalytic activity">
    <reaction evidence="19 20">
        <text>L-seryl-[protein] + ATP = O-phospho-L-seryl-[protein] + ADP + H(+)</text>
        <dbReference type="Rhea" id="RHEA:17989"/>
        <dbReference type="Rhea" id="RHEA-COMP:9863"/>
        <dbReference type="Rhea" id="RHEA-COMP:11604"/>
        <dbReference type="ChEBI" id="CHEBI:15378"/>
        <dbReference type="ChEBI" id="CHEBI:29999"/>
        <dbReference type="ChEBI" id="CHEBI:30616"/>
        <dbReference type="ChEBI" id="CHEBI:83421"/>
        <dbReference type="ChEBI" id="CHEBI:456216"/>
        <dbReference type="EC" id="2.7.11.1"/>
    </reaction>
</comment>
<dbReference type="PROSITE" id="PS50011">
    <property type="entry name" value="PROTEIN_KINASE_DOM"/>
    <property type="match status" value="1"/>
</dbReference>
<keyword evidence="17" id="KW-0325">Glycoprotein</keyword>
<dbReference type="CDD" id="cd01098">
    <property type="entry name" value="PAN_AP_plant"/>
    <property type="match status" value="1"/>
</dbReference>
<dbReference type="PROSITE" id="PS50948">
    <property type="entry name" value="PAN"/>
    <property type="match status" value="1"/>
</dbReference>
<dbReference type="Gene3D" id="3.30.200.20">
    <property type="entry name" value="Phosphorylase Kinase, domain 1"/>
    <property type="match status" value="1"/>
</dbReference>
<feature type="chain" id="PRO_5042287742" description="Receptor-like serine/threonine-protein kinase" evidence="22">
    <location>
        <begin position="25"/>
        <end position="715"/>
    </location>
</feature>
<evidence type="ECO:0000256" key="22">
    <source>
        <dbReference type="SAM" id="SignalP"/>
    </source>
</evidence>
<evidence type="ECO:0000313" key="27">
    <source>
        <dbReference type="Proteomes" id="UP001280121"/>
    </source>
</evidence>
<evidence type="ECO:0000256" key="17">
    <source>
        <dbReference type="ARBA" id="ARBA00023180"/>
    </source>
</evidence>
<evidence type="ECO:0000256" key="2">
    <source>
        <dbReference type="ARBA" id="ARBA00008536"/>
    </source>
</evidence>
<evidence type="ECO:0000256" key="10">
    <source>
        <dbReference type="ARBA" id="ARBA00022741"/>
    </source>
</evidence>
<dbReference type="EC" id="2.7.11.1" evidence="20"/>
<keyword evidence="16" id="KW-0675">Receptor</keyword>
<feature type="domain" description="Bulb-type lectin" evidence="24">
    <location>
        <begin position="25"/>
        <end position="145"/>
    </location>
</feature>
<dbReference type="PIRSF" id="PIRSF000641">
    <property type="entry name" value="SRK"/>
    <property type="match status" value="1"/>
</dbReference>
<comment type="caution">
    <text evidence="26">The sequence shown here is derived from an EMBL/GenBank/DDBJ whole genome shotgun (WGS) entry which is preliminary data.</text>
</comment>
<feature type="domain" description="Protein kinase" evidence="23">
    <location>
        <begin position="490"/>
        <end position="715"/>
    </location>
</feature>
<evidence type="ECO:0000256" key="19">
    <source>
        <dbReference type="ARBA" id="ARBA00048679"/>
    </source>
</evidence>
<keyword evidence="8 22" id="KW-0732">Signal</keyword>
<gene>
    <name evidence="26" type="ORF">Ddye_027075</name>
</gene>
<dbReference type="Pfam" id="PF01453">
    <property type="entry name" value="B_lectin"/>
    <property type="match status" value="1"/>
</dbReference>
<evidence type="ECO:0000256" key="5">
    <source>
        <dbReference type="ARBA" id="ARBA00022527"/>
    </source>
</evidence>
<dbReference type="GO" id="GO:0030246">
    <property type="term" value="F:carbohydrate binding"/>
    <property type="evidence" value="ECO:0007669"/>
    <property type="project" value="UniProtKB-KW"/>
</dbReference>
<evidence type="ECO:0000256" key="20">
    <source>
        <dbReference type="PIRNR" id="PIRNR000641"/>
    </source>
</evidence>
<dbReference type="SUPFAM" id="SSF57414">
    <property type="entry name" value="Hairpin loop containing domain-like"/>
    <property type="match status" value="1"/>
</dbReference>
<dbReference type="FunFam" id="1.10.510.10:FF:000240">
    <property type="entry name" value="Lectin-domain containing receptor kinase A4.3"/>
    <property type="match status" value="1"/>
</dbReference>
<dbReference type="Pfam" id="PF08276">
    <property type="entry name" value="PAN_2"/>
    <property type="match status" value="1"/>
</dbReference>
<evidence type="ECO:0000256" key="11">
    <source>
        <dbReference type="ARBA" id="ARBA00022777"/>
    </source>
</evidence>
<evidence type="ECO:0000259" key="23">
    <source>
        <dbReference type="PROSITE" id="PS50011"/>
    </source>
</evidence>
<dbReference type="Pfam" id="PF00954">
    <property type="entry name" value="S_locus_glycop"/>
    <property type="match status" value="1"/>
</dbReference>
<dbReference type="InterPro" id="IPR036426">
    <property type="entry name" value="Bulb-type_lectin_dom_sf"/>
</dbReference>
<dbReference type="FunFam" id="2.90.10.10:FF:000001">
    <property type="entry name" value="G-type lectin S-receptor-like serine/threonine-protein kinase"/>
    <property type="match status" value="1"/>
</dbReference>
<dbReference type="GO" id="GO:0004674">
    <property type="term" value="F:protein serine/threonine kinase activity"/>
    <property type="evidence" value="ECO:0007669"/>
    <property type="project" value="UniProtKB-KW"/>
</dbReference>
<keyword evidence="12 20" id="KW-0067">ATP-binding</keyword>
<dbReference type="SMART" id="SM00473">
    <property type="entry name" value="PAN_AP"/>
    <property type="match status" value="1"/>
</dbReference>
<dbReference type="SUPFAM" id="SSF51110">
    <property type="entry name" value="alpha-D-mannose-specific plant lectins"/>
    <property type="match status" value="1"/>
</dbReference>
<keyword evidence="14 21" id="KW-0472">Membrane</keyword>
<comment type="similarity">
    <text evidence="20">Belongs to the protein kinase superfamily. Ser/Thr protein kinase family.</text>
</comment>
<evidence type="ECO:0000256" key="14">
    <source>
        <dbReference type="ARBA" id="ARBA00023136"/>
    </source>
</evidence>
<evidence type="ECO:0000259" key="25">
    <source>
        <dbReference type="PROSITE" id="PS50948"/>
    </source>
</evidence>
<keyword evidence="27" id="KW-1185">Reference proteome</keyword>
<evidence type="ECO:0000256" key="6">
    <source>
        <dbReference type="ARBA" id="ARBA00022679"/>
    </source>
</evidence>
<keyword evidence="6 20" id="KW-0808">Transferase</keyword>
<accession>A0AAD9TPC7</accession>
<evidence type="ECO:0000256" key="15">
    <source>
        <dbReference type="ARBA" id="ARBA00023157"/>
    </source>
</evidence>
<dbReference type="PANTHER" id="PTHR32444">
    <property type="entry name" value="BULB-TYPE LECTIN DOMAIN-CONTAINING PROTEIN"/>
    <property type="match status" value="1"/>
</dbReference>
<dbReference type="SMART" id="SM00108">
    <property type="entry name" value="B_lectin"/>
    <property type="match status" value="1"/>
</dbReference>
<dbReference type="PROSITE" id="PS50927">
    <property type="entry name" value="BULB_LECTIN"/>
    <property type="match status" value="1"/>
</dbReference>
<dbReference type="EMBL" id="JANJYI010000008">
    <property type="protein sequence ID" value="KAK2639280.1"/>
    <property type="molecule type" value="Genomic_DNA"/>
</dbReference>
<dbReference type="GO" id="GO:0005524">
    <property type="term" value="F:ATP binding"/>
    <property type="evidence" value="ECO:0007669"/>
    <property type="project" value="UniProtKB-KW"/>
</dbReference>
<dbReference type="AlphaFoldDB" id="A0AAD9TPC7"/>
<dbReference type="InterPro" id="IPR001480">
    <property type="entry name" value="Bulb-type_lectin_dom"/>
</dbReference>
<keyword evidence="11 20" id="KW-0418">Kinase</keyword>
<evidence type="ECO:0000256" key="8">
    <source>
        <dbReference type="ARBA" id="ARBA00022729"/>
    </source>
</evidence>
<protein>
    <recommendedName>
        <fullName evidence="20">Receptor-like serine/threonine-protein kinase</fullName>
        <ecNumber evidence="20">2.7.11.1</ecNumber>
    </recommendedName>
</protein>
<keyword evidence="13 21" id="KW-1133">Transmembrane helix</keyword>
<sequence>MWSLNLLFFFFFFFFFLSIELILAADTITPTRFIRDGQTLVSSSENFVLGFFSPGNPAKRYLGIWYKKIPETVVWVANRNNPITDRQGVLTIINYGNLVLLNNTKSIIWSSNTTRKVENPVAQLLDSGNLVLKDNFSTGSESYLWQSFDYPSDTLLPGMKLGWDLKTGLERYLTSWKSSDDPSYGDFTCRLDIHVLPQIFIYNGSTKLFRSGPWNGVSFGVVPGSPNFLYDRTSVYDKNEIYYRFESYNNPVIMLAKITHSGFVRRLIWKERGSIWDVVFSEPTDLCEHYGKCSANGVCSFNKAPICECLQGFIPGSQQNQTSPTTCVRSSPLDCRSGDRFIKLTGLKLPDLVETSLNDTMSLQECESKCLKDCSCKAYANSIVSGGGRGCLMWSGDLIDIRKQVNESSGLDLYIRVPASEQVSDLNENRKKIILAVLVISGILIFFSLLFCIWKKTMKKACLTTVQDNKEDVDVHLFDLSTIATATNNFSRENLIGAGGFGPVYKGTLSTGEEVAVKRLSNNSGQGAEEFRNEVNLIAKLQHRNLVGLLGSCIQGEERLLIYEYMPNKSLDYFIFDQKKAGLLTWRRRFDIIMGIARGLLYLHQDSKLQIIHRDLKASNILLDNDLNSKISDFGLARIFGGTDKEAKTKRVVGTYGYMSPEYAIDGTFSIKSDIFSFGVFLLEILSGKKNRGFSNPAHHHNLLGHVSGNLICSI</sequence>
<proteinExistence type="inferred from homology"/>
<dbReference type="Pfam" id="PF07714">
    <property type="entry name" value="PK_Tyr_Ser-Thr"/>
    <property type="match status" value="1"/>
</dbReference>
<dbReference type="SMART" id="SM00220">
    <property type="entry name" value="S_TKc"/>
    <property type="match status" value="1"/>
</dbReference>
<feature type="transmembrane region" description="Helical" evidence="21">
    <location>
        <begin position="433"/>
        <end position="454"/>
    </location>
</feature>
<dbReference type="GO" id="GO:0002229">
    <property type="term" value="P:defense response to oomycetes"/>
    <property type="evidence" value="ECO:0007669"/>
    <property type="project" value="UniProtKB-ARBA"/>
</dbReference>
<dbReference type="Gene3D" id="1.10.510.10">
    <property type="entry name" value="Transferase(Phosphotransferase) domain 1"/>
    <property type="match status" value="1"/>
</dbReference>